<evidence type="ECO:0000313" key="1">
    <source>
        <dbReference type="EMBL" id="GAG76209.1"/>
    </source>
</evidence>
<protein>
    <recommendedName>
        <fullName evidence="2">Uroporphyrinogen decarboxylase (URO-D) domain-containing protein</fullName>
    </recommendedName>
</protein>
<comment type="caution">
    <text evidence="1">The sequence shown here is derived from an EMBL/GenBank/DDBJ whole genome shotgun (WGS) entry which is preliminary data.</text>
</comment>
<name>X1A371_9ZZZZ</name>
<reference evidence="1" key="1">
    <citation type="journal article" date="2014" name="Front. Microbiol.">
        <title>High frequency of phylogenetically diverse reductive dehalogenase-homologous genes in deep subseafloor sedimentary metagenomes.</title>
        <authorList>
            <person name="Kawai M."/>
            <person name="Futagami T."/>
            <person name="Toyoda A."/>
            <person name="Takaki Y."/>
            <person name="Nishi S."/>
            <person name="Hori S."/>
            <person name="Arai W."/>
            <person name="Tsubouchi T."/>
            <person name="Morono Y."/>
            <person name="Uchiyama I."/>
            <person name="Ito T."/>
            <person name="Fujiyama A."/>
            <person name="Inagaki F."/>
            <person name="Takami H."/>
        </authorList>
    </citation>
    <scope>NUCLEOTIDE SEQUENCE</scope>
    <source>
        <strain evidence="1">Expedition CK06-06</strain>
    </source>
</reference>
<sequence>MTSVERMMTVMELKEPDRVPIWPLIDFVQTKYLDHISAQDMLENPEKAQEAMEWIYHKMGGFDIAMPGGGMYMQYINPFPDMFSVYYLDWKLPGRQLHPNAPPQLAERALTDPFLKAEDYDRILEEGFFWLANFNTAKMGDMMKLNKIAPKVVENIIKWWEHFKVPTFNDGAGATVFDLLSTFRGSTNFMKDIYRYKDKIIEISDKYTDDFIRMGEYGISQSQGKTLLVGAVRASSDFISIKHFEELFWPYFKKTVEAYVKKGYIVQMHMDTDWTDRLHYFLELPKG</sequence>
<feature type="non-terminal residue" evidence="1">
    <location>
        <position position="287"/>
    </location>
</feature>
<evidence type="ECO:0008006" key="2">
    <source>
        <dbReference type="Google" id="ProtNLM"/>
    </source>
</evidence>
<dbReference type="InterPro" id="IPR052024">
    <property type="entry name" value="Methanogen_methyltrans"/>
</dbReference>
<dbReference type="Gene3D" id="3.20.20.210">
    <property type="match status" value="1"/>
</dbReference>
<proteinExistence type="predicted"/>
<dbReference type="AlphaFoldDB" id="X1A371"/>
<gene>
    <name evidence="1" type="ORF">S01H4_35081</name>
</gene>
<organism evidence="1">
    <name type="scientific">marine sediment metagenome</name>
    <dbReference type="NCBI Taxonomy" id="412755"/>
    <lineage>
        <taxon>unclassified sequences</taxon>
        <taxon>metagenomes</taxon>
        <taxon>ecological metagenomes</taxon>
    </lineage>
</organism>
<dbReference type="PANTHER" id="PTHR47099:SF1">
    <property type="entry name" value="METHYLCOBAMIDE:COM METHYLTRANSFERASE MTBA"/>
    <property type="match status" value="1"/>
</dbReference>
<accession>X1A371</accession>
<dbReference type="SUPFAM" id="SSF51726">
    <property type="entry name" value="UROD/MetE-like"/>
    <property type="match status" value="1"/>
</dbReference>
<dbReference type="EMBL" id="BART01018613">
    <property type="protein sequence ID" value="GAG76209.1"/>
    <property type="molecule type" value="Genomic_DNA"/>
</dbReference>
<dbReference type="InterPro" id="IPR038071">
    <property type="entry name" value="UROD/MetE-like_sf"/>
</dbReference>
<dbReference type="PANTHER" id="PTHR47099">
    <property type="entry name" value="METHYLCOBAMIDE:COM METHYLTRANSFERASE MTBA"/>
    <property type="match status" value="1"/>
</dbReference>